<dbReference type="SMART" id="SM00382">
    <property type="entry name" value="AAA"/>
    <property type="match status" value="1"/>
</dbReference>
<dbReference type="SUPFAM" id="SSF52540">
    <property type="entry name" value="P-loop containing nucleoside triphosphate hydrolases"/>
    <property type="match status" value="1"/>
</dbReference>
<evidence type="ECO:0000256" key="1">
    <source>
        <dbReference type="SAM" id="MobiDB-lite"/>
    </source>
</evidence>
<sequence length="1122" mass="128765">MKDIKQYFSNGTKIVDERDATDLDNAVEQKEEKQWETISTGKRKRVKIRISRTSSKERTCDIVDNKNDLIDKTPSPFNGKIKKNGEKIVHDETPKIKSKRNLKKDPKLAIEINGNQSEDAKYVLQNKEEPSEQIIDFENSINNSENDINKIEDIGLCSIIGSQREESNAFQLLMNRGKPIQYKLLPQQSMEDIKCKEKLDNIKDLRAKHKEKMIALADKKGYLKKKIAEMEEGERIEKNIENRMKFFKSNITDDSTPKRDNTELLIKNNKQQSGNLLDYFSKSSLESTNKDEKYASTFIVKADVHRSDNSDIEPIVKSISNVYSNKSSKSELNLPIVDDIHIIASEHLTQTVKPYMQKREKPRWSLRIKLHSSEDSLNDMSDEELFSPRSKSKFNASSKSRNSVNMEDNRVCSKDYNGHIKTKVRNKEKKESIEQKEDNIQNTAKDAIVINNSRNARTKRSSEIVKSEQNDKNEMIIIDSDSEIIDNENVLKRKSNEKLAPLFTKRRKINPIVAAARRSFLQSDMIDMENKKTDYKANSNNSTFTLPFPIISHVTQLENTSDSIRAEINKTSKTIEVNINEPVKGNFDQVLSEIEELCPDARKMWKTISKIKNDSEKRSPSRMKGRKTRTLERKKREMLTERIENEESRSHDCAWTCKYKPKSAEEIIGNEEAAGKLKDWLSGWRAFLTKEDDGSSGDEFYSSDCSTSCNNRENNQIAVLLGPHGSGKTASVYAIAEELGYSVLEVNASSRRTGKKILKELEEATKSHRIKKSKHKSPFERVANEDETLKISQNSLILLEDIDLIFEEDEGFVSAAYQLASNTKRPIVMTCRDICPHLSKMAPQQNRIYFQKVDNSRVSALLELISLAEANRRVPYNCLVKLLQMGDLRQALLQSQYLFLSGPSILCEQYTTVKPLWQSMQYYLYKPAIKLNRHRRKNRNTKRTNDTICILNNLAENLDSLSLVSSLIDIEDPILNISEEKTQPNLSLAENVSFYSASHDLQADIANFISDRILCNDSNANEHVQNQNNIILRKRLNRGVDLALSHVTFACLDQRIMALDYLPTIRTICRAEEFRSTLNFKRSNRFFHYLHSLNVPTASMKPNILAAACKMLQERENKNVST</sequence>
<evidence type="ECO:0000313" key="3">
    <source>
        <dbReference type="EMBL" id="EFN70838.1"/>
    </source>
</evidence>
<dbReference type="Gene3D" id="3.40.50.300">
    <property type="entry name" value="P-loop containing nucleotide triphosphate hydrolases"/>
    <property type="match status" value="1"/>
</dbReference>
<proteinExistence type="predicted"/>
<dbReference type="InterPro" id="IPR027417">
    <property type="entry name" value="P-loop_NTPase"/>
</dbReference>
<dbReference type="InterPro" id="IPR003959">
    <property type="entry name" value="ATPase_AAA_core"/>
</dbReference>
<dbReference type="Pfam" id="PF00004">
    <property type="entry name" value="AAA"/>
    <property type="match status" value="1"/>
</dbReference>
<reference evidence="3 4" key="1">
    <citation type="journal article" date="2010" name="Science">
        <title>Genomic comparison of the ants Camponotus floridanus and Harpegnathos saltator.</title>
        <authorList>
            <person name="Bonasio R."/>
            <person name="Zhang G."/>
            <person name="Ye C."/>
            <person name="Mutti N.S."/>
            <person name="Fang X."/>
            <person name="Qin N."/>
            <person name="Donahue G."/>
            <person name="Yang P."/>
            <person name="Li Q."/>
            <person name="Li C."/>
            <person name="Zhang P."/>
            <person name="Huang Z."/>
            <person name="Berger S.L."/>
            <person name="Reinberg D."/>
            <person name="Wang J."/>
            <person name="Liebig J."/>
        </authorList>
    </citation>
    <scope>NUCLEOTIDE SEQUENCE [LARGE SCALE GENOMIC DNA]</scope>
    <source>
        <strain evidence="4">C129</strain>
    </source>
</reference>
<dbReference type="GO" id="GO:0003677">
    <property type="term" value="F:DNA binding"/>
    <property type="evidence" value="ECO:0007669"/>
    <property type="project" value="TreeGrafter"/>
</dbReference>
<dbReference type="OMA" id="PRWSLRI"/>
<keyword evidence="4" id="KW-1185">Reference proteome</keyword>
<dbReference type="AlphaFoldDB" id="E2A6X2"/>
<organism evidence="4">
    <name type="scientific">Camponotus floridanus</name>
    <name type="common">Florida carpenter ant</name>
    <dbReference type="NCBI Taxonomy" id="104421"/>
    <lineage>
        <taxon>Eukaryota</taxon>
        <taxon>Metazoa</taxon>
        <taxon>Ecdysozoa</taxon>
        <taxon>Arthropoda</taxon>
        <taxon>Hexapoda</taxon>
        <taxon>Insecta</taxon>
        <taxon>Pterygota</taxon>
        <taxon>Neoptera</taxon>
        <taxon>Endopterygota</taxon>
        <taxon>Hymenoptera</taxon>
        <taxon>Apocrita</taxon>
        <taxon>Aculeata</taxon>
        <taxon>Formicoidea</taxon>
        <taxon>Formicidae</taxon>
        <taxon>Formicinae</taxon>
        <taxon>Camponotus</taxon>
    </lineage>
</organism>
<dbReference type="OrthoDB" id="9996895at2759"/>
<gene>
    <name evidence="3" type="ORF">EAG_02511</name>
</gene>
<evidence type="ECO:0000259" key="2">
    <source>
        <dbReference type="SMART" id="SM00382"/>
    </source>
</evidence>
<dbReference type="GO" id="GO:0016887">
    <property type="term" value="F:ATP hydrolysis activity"/>
    <property type="evidence" value="ECO:0007669"/>
    <property type="project" value="InterPro"/>
</dbReference>
<dbReference type="PANTHER" id="PTHR23389:SF21">
    <property type="entry name" value="ATPASE FAMILY AAA DOMAIN-CONTAINING PROTEIN 5"/>
    <property type="match status" value="1"/>
</dbReference>
<dbReference type="GO" id="GO:0005634">
    <property type="term" value="C:nucleus"/>
    <property type="evidence" value="ECO:0007669"/>
    <property type="project" value="TreeGrafter"/>
</dbReference>
<evidence type="ECO:0000313" key="4">
    <source>
        <dbReference type="Proteomes" id="UP000000311"/>
    </source>
</evidence>
<dbReference type="PANTHER" id="PTHR23389">
    <property type="entry name" value="CHROMOSOME TRANSMISSION FIDELITY FACTOR 18"/>
    <property type="match status" value="1"/>
</dbReference>
<dbReference type="InParanoid" id="E2A6X2"/>
<dbReference type="Proteomes" id="UP000000311">
    <property type="component" value="Unassembled WGS sequence"/>
</dbReference>
<name>E2A6X2_CAMFO</name>
<protein>
    <submittedName>
        <fullName evidence="3">ATPase family AAA domain-containing protein 5</fullName>
    </submittedName>
</protein>
<dbReference type="GO" id="GO:0005524">
    <property type="term" value="F:ATP binding"/>
    <property type="evidence" value="ECO:0007669"/>
    <property type="project" value="InterPro"/>
</dbReference>
<dbReference type="STRING" id="104421.E2A6X2"/>
<dbReference type="FunCoup" id="E2A6X2">
    <property type="interactions" value="147"/>
</dbReference>
<accession>E2A6X2</accession>
<dbReference type="InterPro" id="IPR003593">
    <property type="entry name" value="AAA+_ATPase"/>
</dbReference>
<feature type="domain" description="AAA+ ATPase" evidence="2">
    <location>
        <begin position="714"/>
        <end position="854"/>
    </location>
</feature>
<feature type="region of interest" description="Disordered" evidence="1">
    <location>
        <begin position="377"/>
        <end position="404"/>
    </location>
</feature>
<feature type="compositionally biased region" description="Polar residues" evidence="1">
    <location>
        <begin position="393"/>
        <end position="404"/>
    </location>
</feature>
<dbReference type="EMBL" id="GL437203">
    <property type="protein sequence ID" value="EFN70838.1"/>
    <property type="molecule type" value="Genomic_DNA"/>
</dbReference>